<gene>
    <name evidence="2" type="primary">argS</name>
    <name evidence="2" type="ORF">L7J86_00405</name>
</gene>
<keyword evidence="2" id="KW-0436">Ligase</keyword>
<dbReference type="InterPro" id="IPR001278">
    <property type="entry name" value="Arg-tRNA-ligase"/>
</dbReference>
<evidence type="ECO:0000313" key="3">
    <source>
        <dbReference type="Proteomes" id="UP001203831"/>
    </source>
</evidence>
<sequence>MHVGHIRSMIIGDSIFKILKFLNFNIIKSNHIGD</sequence>
<protein>
    <submittedName>
        <fullName evidence="2">Arginine--tRNA ligase</fullName>
        <ecNumber evidence="2">6.1.1.19</ecNumber>
    </submittedName>
</protein>
<proteinExistence type="predicted"/>
<dbReference type="PRINTS" id="PR01038">
    <property type="entry name" value="TRNASYNTHARG"/>
</dbReference>
<evidence type="ECO:0000313" key="2">
    <source>
        <dbReference type="EMBL" id="MCM0158262.1"/>
    </source>
</evidence>
<dbReference type="GO" id="GO:0004814">
    <property type="term" value="F:arginine-tRNA ligase activity"/>
    <property type="evidence" value="ECO:0007669"/>
    <property type="project" value="UniProtKB-EC"/>
</dbReference>
<evidence type="ECO:0000259" key="1">
    <source>
        <dbReference type="Pfam" id="PF00750"/>
    </source>
</evidence>
<dbReference type="EC" id="6.1.1.19" evidence="2"/>
<dbReference type="SUPFAM" id="SSF52374">
    <property type="entry name" value="Nucleotidylyl transferase"/>
    <property type="match status" value="1"/>
</dbReference>
<dbReference type="Gene3D" id="3.40.50.620">
    <property type="entry name" value="HUPs"/>
    <property type="match status" value="1"/>
</dbReference>
<dbReference type="Pfam" id="PF00750">
    <property type="entry name" value="tRNA-synt_1d"/>
    <property type="match status" value="1"/>
</dbReference>
<accession>A0ABT0TXF9</accession>
<reference evidence="2" key="1">
    <citation type="submission" date="2022-01" db="EMBL/GenBank/DDBJ databases">
        <title>Genome assemble of Metamasius hemipterus Nardonella endosymbiont.</title>
        <authorList>
            <person name="Palmieri L."/>
            <person name="Pavarini R."/>
            <person name="Sharma P."/>
        </authorList>
    </citation>
    <scope>NUCLEOTIDE SEQUENCE [LARGE SCALE GENOMIC DNA]</scope>
    <source>
        <strain evidence="2">NARMHE1</strain>
    </source>
</reference>
<keyword evidence="3" id="KW-1185">Reference proteome</keyword>
<comment type="caution">
    <text evidence="2">The sequence shown here is derived from an EMBL/GenBank/DDBJ whole genome shotgun (WGS) entry which is preliminary data.</text>
</comment>
<name>A0ABT0TXF9_9GAMM</name>
<dbReference type="EMBL" id="JAKMAI010000005">
    <property type="protein sequence ID" value="MCM0158262.1"/>
    <property type="molecule type" value="Genomic_DNA"/>
</dbReference>
<dbReference type="Proteomes" id="UP001203831">
    <property type="component" value="Unassembled WGS sequence"/>
</dbReference>
<feature type="domain" description="Arginyl-tRNA synthetase catalytic core" evidence="1">
    <location>
        <begin position="1"/>
        <end position="34"/>
    </location>
</feature>
<dbReference type="InterPro" id="IPR014729">
    <property type="entry name" value="Rossmann-like_a/b/a_fold"/>
</dbReference>
<organism evidence="2 3">
    <name type="scientific">endosymbiont of Metamasius hemipterus</name>
    <dbReference type="NCBI Taxonomy" id="204627"/>
    <lineage>
        <taxon>Bacteria</taxon>
        <taxon>Pseudomonadati</taxon>
        <taxon>Pseudomonadota</taxon>
        <taxon>Gammaproteobacteria</taxon>
        <taxon>Candidatus Nardonella</taxon>
    </lineage>
</organism>
<dbReference type="InterPro" id="IPR035684">
    <property type="entry name" value="ArgRS_core"/>
</dbReference>